<dbReference type="PANTHER" id="PTHR34308">
    <property type="entry name" value="COBALAMIN BIOSYNTHESIS PROTEIN CBIB"/>
    <property type="match status" value="1"/>
</dbReference>
<dbReference type="InterPro" id="IPR004485">
    <property type="entry name" value="Cobalamin_biosynth_CobD/CbiB"/>
</dbReference>
<evidence type="ECO:0000256" key="7">
    <source>
        <dbReference type="ARBA" id="ARBA00022989"/>
    </source>
</evidence>
<keyword evidence="6 9" id="KW-0812">Transmembrane</keyword>
<dbReference type="EMBL" id="MCGH01000002">
    <property type="protein sequence ID" value="ODM07429.1"/>
    <property type="molecule type" value="Genomic_DNA"/>
</dbReference>
<evidence type="ECO:0000256" key="5">
    <source>
        <dbReference type="ARBA" id="ARBA00022573"/>
    </source>
</evidence>
<dbReference type="HAMAP" id="MF_00024">
    <property type="entry name" value="CobD_CbiB"/>
    <property type="match status" value="1"/>
</dbReference>
<dbReference type="GO" id="GO:0048472">
    <property type="term" value="F:threonine-phosphate decarboxylase activity"/>
    <property type="evidence" value="ECO:0007669"/>
    <property type="project" value="InterPro"/>
</dbReference>
<reference evidence="10 11" key="1">
    <citation type="submission" date="2016-07" db="EMBL/GenBank/DDBJ databases">
        <title>Characterization of isolates of Eisenbergiella tayi derived from blood cultures, using whole genome sequencing.</title>
        <authorList>
            <person name="Burdz T."/>
            <person name="Wiebe D."/>
            <person name="Huynh C."/>
            <person name="Bernard K."/>
        </authorList>
    </citation>
    <scope>NUCLEOTIDE SEQUENCE [LARGE SCALE GENOMIC DNA]</scope>
    <source>
        <strain evidence="10 11">NML 110608</strain>
    </source>
</reference>
<evidence type="ECO:0000256" key="6">
    <source>
        <dbReference type="ARBA" id="ARBA00022692"/>
    </source>
</evidence>
<comment type="similarity">
    <text evidence="3 9">Belongs to the CobD/CbiB family.</text>
</comment>
<keyword evidence="8 9" id="KW-0472">Membrane</keyword>
<gene>
    <name evidence="10" type="primary">cbiB</name>
    <name evidence="9" type="synonym">cobD</name>
    <name evidence="10" type="ORF">BEI61_03319</name>
</gene>
<evidence type="ECO:0000256" key="1">
    <source>
        <dbReference type="ARBA" id="ARBA00004651"/>
    </source>
</evidence>
<keyword evidence="5 9" id="KW-0169">Cobalamin biosynthesis</keyword>
<evidence type="ECO:0000313" key="10">
    <source>
        <dbReference type="EMBL" id="ODM07429.1"/>
    </source>
</evidence>
<sequence length="320" mass="34716">MYTTISIFAGFILDLLFGDPYWMPHPVRAMGKGIQALEKKLRRPDGTPAAQMRAGALLVCMLVAVSILIPVLLLWLAYWLHPAVGLVLESFMCYQIMATKCLKVESMKVCRALRDGDVEKAREAVSMIVGRDTAVLSAEGITKAAVETVAENTSDGSIAPLFFMLLGGPAAGFAYKAVNTMDSMLGYKNEKYLYFGRPAARLDDVVNFIPSRLAALLMIAAAWLCGMDGKGAFRIWRRDRFKHASPNSAQTESVCAGALGVALAGDAVYFGKVVKKPFIGDGKRPVEPEDIARANRLLYVSASLLCAAGLLIRCVLPLVF</sequence>
<evidence type="ECO:0000256" key="8">
    <source>
        <dbReference type="ARBA" id="ARBA00023136"/>
    </source>
</evidence>
<keyword evidence="7 9" id="KW-1133">Transmembrane helix</keyword>
<protein>
    <recommendedName>
        <fullName evidence="9">Cobalamin biosynthesis protein CobD</fullName>
    </recommendedName>
</protein>
<comment type="pathway">
    <text evidence="2 9">Cofactor biosynthesis; adenosylcobalamin biosynthesis.</text>
</comment>
<organism evidence="10 11">
    <name type="scientific">Eisenbergiella tayi</name>
    <dbReference type="NCBI Taxonomy" id="1432052"/>
    <lineage>
        <taxon>Bacteria</taxon>
        <taxon>Bacillati</taxon>
        <taxon>Bacillota</taxon>
        <taxon>Clostridia</taxon>
        <taxon>Lachnospirales</taxon>
        <taxon>Lachnospiraceae</taxon>
        <taxon>Eisenbergiella</taxon>
    </lineage>
</organism>
<feature type="transmembrane region" description="Helical" evidence="9">
    <location>
        <begin position="297"/>
        <end position="319"/>
    </location>
</feature>
<dbReference type="RefSeq" id="WP_069153082.1">
    <property type="nucleotide sequence ID" value="NZ_MCGH01000002.1"/>
</dbReference>
<feature type="transmembrane region" description="Helical" evidence="9">
    <location>
        <begin position="54"/>
        <end position="80"/>
    </location>
</feature>
<dbReference type="PANTHER" id="PTHR34308:SF1">
    <property type="entry name" value="COBALAMIN BIOSYNTHESIS PROTEIN CBIB"/>
    <property type="match status" value="1"/>
</dbReference>
<feature type="transmembrane region" description="Helical" evidence="9">
    <location>
        <begin position="158"/>
        <end position="178"/>
    </location>
</feature>
<dbReference type="AlphaFoldDB" id="A0A1E3AFJ6"/>
<comment type="caution">
    <text evidence="10">The sequence shown here is derived from an EMBL/GenBank/DDBJ whole genome shotgun (WGS) entry which is preliminary data.</text>
</comment>
<dbReference type="GO" id="GO:0005886">
    <property type="term" value="C:plasma membrane"/>
    <property type="evidence" value="ECO:0007669"/>
    <property type="project" value="UniProtKB-SubCell"/>
</dbReference>
<evidence type="ECO:0000256" key="9">
    <source>
        <dbReference type="HAMAP-Rule" id="MF_00024"/>
    </source>
</evidence>
<dbReference type="NCBIfam" id="TIGR00380">
    <property type="entry name" value="cobal_cbiB"/>
    <property type="match status" value="1"/>
</dbReference>
<dbReference type="Proteomes" id="UP000094067">
    <property type="component" value="Unassembled WGS sequence"/>
</dbReference>
<dbReference type="PATRIC" id="fig|1432052.4.peg.3696"/>
<evidence type="ECO:0000313" key="11">
    <source>
        <dbReference type="Proteomes" id="UP000094067"/>
    </source>
</evidence>
<evidence type="ECO:0000256" key="4">
    <source>
        <dbReference type="ARBA" id="ARBA00022475"/>
    </source>
</evidence>
<keyword evidence="4 9" id="KW-1003">Cell membrane</keyword>
<comment type="subcellular location">
    <subcellularLocation>
        <location evidence="1 9">Cell membrane</location>
        <topology evidence="1 9">Multi-pass membrane protein</topology>
    </subcellularLocation>
</comment>
<dbReference type="UniPathway" id="UPA00148"/>
<comment type="function">
    <text evidence="9">Converts cobyric acid to cobinamide by the addition of aminopropanol on the F carboxylic group.</text>
</comment>
<dbReference type="GO" id="GO:0009236">
    <property type="term" value="P:cobalamin biosynthetic process"/>
    <property type="evidence" value="ECO:0007669"/>
    <property type="project" value="UniProtKB-UniRule"/>
</dbReference>
<dbReference type="Pfam" id="PF03186">
    <property type="entry name" value="CobD_Cbib"/>
    <property type="match status" value="1"/>
</dbReference>
<evidence type="ECO:0000256" key="3">
    <source>
        <dbReference type="ARBA" id="ARBA00006263"/>
    </source>
</evidence>
<dbReference type="GO" id="GO:0015420">
    <property type="term" value="F:ABC-type vitamin B12 transporter activity"/>
    <property type="evidence" value="ECO:0007669"/>
    <property type="project" value="UniProtKB-UniRule"/>
</dbReference>
<evidence type="ECO:0000256" key="2">
    <source>
        <dbReference type="ARBA" id="ARBA00004953"/>
    </source>
</evidence>
<comment type="caution">
    <text evidence="9">Lacks conserved residue(s) required for the propagation of feature annotation.</text>
</comment>
<name>A0A1E3AFJ6_9FIRM</name>
<accession>A0A1E3AFJ6</accession>
<proteinExistence type="inferred from homology"/>